<evidence type="ECO:0000259" key="1">
    <source>
        <dbReference type="Pfam" id="PF18352"/>
    </source>
</evidence>
<dbReference type="Pfam" id="PF18352">
    <property type="entry name" value="Gp138_N"/>
    <property type="match status" value="1"/>
</dbReference>
<sequence length="170" mass="18245">MGVIDNALSQISTAMPVTVLQVYENHTVDVMPMVDMLDNAGNAVEHAPITAIPYARLQGGDYGLIIEPKAGDKGLVVFASRDISDVVQSKGKAKPASLRKHSMSDGMYIASLLYDEPTTYIKITGDTVEVKAKEIKLTGNVTISSDATIGGISFLKHTHKYDKGTILPPK</sequence>
<gene>
    <name evidence="2" type="ORF">CIN_13630</name>
</gene>
<dbReference type="Proteomes" id="UP000005939">
    <property type="component" value="Unassembled WGS sequence"/>
</dbReference>
<dbReference type="InterPro" id="IPR041599">
    <property type="entry name" value="Gp138_N"/>
</dbReference>
<organism evidence="2 3">
    <name type="scientific">Commensalibacter intestini A911</name>
    <dbReference type="NCBI Taxonomy" id="1088868"/>
    <lineage>
        <taxon>Bacteria</taxon>
        <taxon>Pseudomonadati</taxon>
        <taxon>Pseudomonadota</taxon>
        <taxon>Alphaproteobacteria</taxon>
        <taxon>Acetobacterales</taxon>
        <taxon>Acetobacteraceae</taxon>
    </lineage>
</organism>
<feature type="domain" description="Phage protein Gp138 N-terminal" evidence="1">
    <location>
        <begin position="21"/>
        <end position="109"/>
    </location>
</feature>
<accession>G6F0D2</accession>
<dbReference type="InterPro" id="IPR037026">
    <property type="entry name" value="Vgr_OB-fold_dom_sf"/>
</dbReference>
<reference evidence="2 3" key="1">
    <citation type="submission" date="2011-10" db="EMBL/GenBank/DDBJ databases">
        <title>Genome Sequence of Commensalibacter intestini A911, isolated from Drosophila gut.</title>
        <authorList>
            <person name="Lee W.-J."/>
            <person name="Kim E.-K."/>
        </authorList>
    </citation>
    <scope>NUCLEOTIDE SEQUENCE [LARGE SCALE GENOMIC DNA]</scope>
    <source>
        <strain evidence="2 3">A911</strain>
    </source>
</reference>
<protein>
    <recommendedName>
        <fullName evidence="1">Phage protein Gp138 N-terminal domain-containing protein</fullName>
    </recommendedName>
</protein>
<dbReference type="EMBL" id="AGFR01000007">
    <property type="protein sequence ID" value="EHD14004.1"/>
    <property type="molecule type" value="Genomic_DNA"/>
</dbReference>
<name>G6F0D2_9PROT</name>
<comment type="caution">
    <text evidence="2">The sequence shown here is derived from an EMBL/GenBank/DDBJ whole genome shotgun (WGS) entry which is preliminary data.</text>
</comment>
<dbReference type="eggNOG" id="COG4540">
    <property type="taxonomic scope" value="Bacteria"/>
</dbReference>
<dbReference type="AlphaFoldDB" id="G6F0D2"/>
<proteinExistence type="predicted"/>
<dbReference type="STRING" id="1088868.CIN_13630"/>
<dbReference type="Gene3D" id="2.40.50.230">
    <property type="entry name" value="Gp5 N-terminal domain"/>
    <property type="match status" value="1"/>
</dbReference>
<evidence type="ECO:0000313" key="2">
    <source>
        <dbReference type="EMBL" id="EHD14004.1"/>
    </source>
</evidence>
<evidence type="ECO:0000313" key="3">
    <source>
        <dbReference type="Proteomes" id="UP000005939"/>
    </source>
</evidence>